<dbReference type="PROSITE" id="PS00676">
    <property type="entry name" value="SIGMA54_INTERACT_2"/>
    <property type="match status" value="1"/>
</dbReference>
<feature type="domain" description="PAS" evidence="7">
    <location>
        <begin position="202"/>
        <end position="238"/>
    </location>
</feature>
<dbReference type="SMART" id="SM00382">
    <property type="entry name" value="AAA"/>
    <property type="match status" value="1"/>
</dbReference>
<dbReference type="PANTHER" id="PTHR32071:SF57">
    <property type="entry name" value="C4-DICARBOXYLATE TRANSPORT TRANSCRIPTIONAL REGULATORY PROTEIN DCTD"/>
    <property type="match status" value="1"/>
</dbReference>
<dbReference type="Gene3D" id="3.30.450.20">
    <property type="entry name" value="PAS domain"/>
    <property type="match status" value="1"/>
</dbReference>
<feature type="domain" description="Sigma-54 factor interaction" evidence="6">
    <location>
        <begin position="327"/>
        <end position="553"/>
    </location>
</feature>
<evidence type="ECO:0000256" key="5">
    <source>
        <dbReference type="ARBA" id="ARBA00023163"/>
    </source>
</evidence>
<dbReference type="Proteomes" id="UP000546173">
    <property type="component" value="Unassembled WGS sequence"/>
</dbReference>
<evidence type="ECO:0000259" key="6">
    <source>
        <dbReference type="PROSITE" id="PS50045"/>
    </source>
</evidence>
<dbReference type="Pfam" id="PF02954">
    <property type="entry name" value="HTH_8"/>
    <property type="match status" value="1"/>
</dbReference>
<dbReference type="Gene3D" id="3.40.50.300">
    <property type="entry name" value="P-loop containing nucleotide triphosphate hydrolases"/>
    <property type="match status" value="1"/>
</dbReference>
<keyword evidence="9" id="KW-1185">Reference proteome</keyword>
<dbReference type="Pfam" id="PF06506">
    <property type="entry name" value="PrpR_N"/>
    <property type="match status" value="1"/>
</dbReference>
<evidence type="ECO:0000256" key="2">
    <source>
        <dbReference type="ARBA" id="ARBA00022840"/>
    </source>
</evidence>
<dbReference type="InterPro" id="IPR002078">
    <property type="entry name" value="Sigma_54_int"/>
</dbReference>
<dbReference type="GO" id="GO:0000156">
    <property type="term" value="F:phosphorelay response regulator activity"/>
    <property type="evidence" value="ECO:0007669"/>
    <property type="project" value="InterPro"/>
</dbReference>
<dbReference type="FunFam" id="3.40.50.300:FF:000006">
    <property type="entry name" value="DNA-binding transcriptional regulator NtrC"/>
    <property type="match status" value="1"/>
</dbReference>
<accession>A0A7X1KS16</accession>
<dbReference type="InterPro" id="IPR002197">
    <property type="entry name" value="HTH_Fis"/>
</dbReference>
<dbReference type="InterPro" id="IPR027417">
    <property type="entry name" value="P-loop_NTPase"/>
</dbReference>
<dbReference type="InterPro" id="IPR003593">
    <property type="entry name" value="AAA+_ATPase"/>
</dbReference>
<gene>
    <name evidence="8" type="ORF">H7993_02355</name>
</gene>
<evidence type="ECO:0000313" key="8">
    <source>
        <dbReference type="EMBL" id="MBC2677221.1"/>
    </source>
</evidence>
<keyword evidence="4" id="KW-0238">DNA-binding</keyword>
<dbReference type="SUPFAM" id="SSF46689">
    <property type="entry name" value="Homeodomain-like"/>
    <property type="match status" value="1"/>
</dbReference>
<dbReference type="PROSITE" id="PS50112">
    <property type="entry name" value="PAS"/>
    <property type="match status" value="1"/>
</dbReference>
<dbReference type="Pfam" id="PF00158">
    <property type="entry name" value="Sigma54_activat"/>
    <property type="match status" value="1"/>
</dbReference>
<dbReference type="GO" id="GO:0005524">
    <property type="term" value="F:ATP binding"/>
    <property type="evidence" value="ECO:0007669"/>
    <property type="project" value="UniProtKB-KW"/>
</dbReference>
<comment type="caution">
    <text evidence="8">The sequence shown here is derived from an EMBL/GenBank/DDBJ whole genome shotgun (WGS) entry which is preliminary data.</text>
</comment>
<dbReference type="InterPro" id="IPR009057">
    <property type="entry name" value="Homeodomain-like_sf"/>
</dbReference>
<dbReference type="PROSITE" id="PS00688">
    <property type="entry name" value="SIGMA54_INTERACT_3"/>
    <property type="match status" value="1"/>
</dbReference>
<dbReference type="InterPro" id="IPR025943">
    <property type="entry name" value="Sigma_54_int_dom_ATP-bd_2"/>
</dbReference>
<dbReference type="SUPFAM" id="SSF159800">
    <property type="entry name" value="PrpR receptor domain-like"/>
    <property type="match status" value="1"/>
</dbReference>
<dbReference type="GO" id="GO:0006355">
    <property type="term" value="P:regulation of DNA-templated transcription"/>
    <property type="evidence" value="ECO:0007669"/>
    <property type="project" value="InterPro"/>
</dbReference>
<dbReference type="Gene3D" id="3.40.50.2300">
    <property type="match status" value="1"/>
</dbReference>
<evidence type="ECO:0000313" key="9">
    <source>
        <dbReference type="Proteomes" id="UP000546173"/>
    </source>
</evidence>
<dbReference type="InterPro" id="IPR025944">
    <property type="entry name" value="Sigma_54_int_dom_CS"/>
</dbReference>
<dbReference type="Gene3D" id="3.40.50.10660">
    <property type="entry name" value="PrpR receptor domain-like"/>
    <property type="match status" value="1"/>
</dbReference>
<dbReference type="InterPro" id="IPR000014">
    <property type="entry name" value="PAS"/>
</dbReference>
<dbReference type="EMBL" id="JACMYH010000001">
    <property type="protein sequence ID" value="MBC2677221.1"/>
    <property type="molecule type" value="Genomic_DNA"/>
</dbReference>
<reference evidence="8 9" key="1">
    <citation type="submission" date="2020-08" db="EMBL/GenBank/DDBJ databases">
        <title>Pseudomonas sp. nov.</title>
        <authorList>
            <person name="Gieschler S."/>
            <person name="Fiedler G."/>
            <person name="Brinks E."/>
            <person name="Boehnlein C."/>
            <person name="Franz C.M.A.P."/>
            <person name="Kabisch J."/>
        </authorList>
    </citation>
    <scope>NUCLEOTIDE SEQUENCE [LARGE SCALE GENOMIC DNA]</scope>
    <source>
        <strain evidence="8 9">MBT-2</strain>
    </source>
</reference>
<keyword evidence="5" id="KW-0804">Transcription</keyword>
<dbReference type="SUPFAM" id="SSF55785">
    <property type="entry name" value="PYP-like sensor domain (PAS domain)"/>
    <property type="match status" value="1"/>
</dbReference>
<dbReference type="PROSITE" id="PS50045">
    <property type="entry name" value="SIGMA54_INTERACT_4"/>
    <property type="match status" value="1"/>
</dbReference>
<protein>
    <submittedName>
        <fullName evidence="8">Sigma 54-interacting transcriptional regulator</fullName>
    </submittedName>
</protein>
<dbReference type="SUPFAM" id="SSF52540">
    <property type="entry name" value="P-loop containing nucleoside triphosphate hydrolases"/>
    <property type="match status" value="1"/>
</dbReference>
<dbReference type="PROSITE" id="PS00675">
    <property type="entry name" value="SIGMA54_INTERACT_1"/>
    <property type="match status" value="1"/>
</dbReference>
<dbReference type="Pfam" id="PF25601">
    <property type="entry name" value="AAA_lid_14"/>
    <property type="match status" value="1"/>
</dbReference>
<keyword evidence="1" id="KW-0547">Nucleotide-binding</keyword>
<name>A0A7X1KS16_9PSED</name>
<dbReference type="PANTHER" id="PTHR32071">
    <property type="entry name" value="TRANSCRIPTIONAL REGULATORY PROTEIN"/>
    <property type="match status" value="1"/>
</dbReference>
<dbReference type="PRINTS" id="PR01590">
    <property type="entry name" value="HTHFIS"/>
</dbReference>
<dbReference type="RefSeq" id="WP_185793304.1">
    <property type="nucleotide sequence ID" value="NZ_JACMYH010000001.1"/>
</dbReference>
<dbReference type="GO" id="GO:0043565">
    <property type="term" value="F:sequence-specific DNA binding"/>
    <property type="evidence" value="ECO:0007669"/>
    <property type="project" value="InterPro"/>
</dbReference>
<evidence type="ECO:0000256" key="1">
    <source>
        <dbReference type="ARBA" id="ARBA00022741"/>
    </source>
</evidence>
<dbReference type="InterPro" id="IPR025662">
    <property type="entry name" value="Sigma_54_int_dom_ATP-bd_1"/>
</dbReference>
<dbReference type="Gene3D" id="1.10.10.60">
    <property type="entry name" value="Homeodomain-like"/>
    <property type="match status" value="1"/>
</dbReference>
<dbReference type="InterPro" id="IPR058031">
    <property type="entry name" value="AAA_lid_NorR"/>
</dbReference>
<keyword evidence="2" id="KW-0067">ATP-binding</keyword>
<dbReference type="InterPro" id="IPR035965">
    <property type="entry name" value="PAS-like_dom_sf"/>
</dbReference>
<organism evidence="8 9">
    <name type="scientific">Pseudomonas baltica</name>
    <dbReference type="NCBI Taxonomy" id="2762576"/>
    <lineage>
        <taxon>Bacteria</taxon>
        <taxon>Pseudomonadati</taxon>
        <taxon>Pseudomonadota</taxon>
        <taxon>Gammaproteobacteria</taxon>
        <taxon>Pseudomonadales</taxon>
        <taxon>Pseudomonadaceae</taxon>
        <taxon>Pseudomonas</taxon>
    </lineage>
</organism>
<proteinExistence type="predicted"/>
<dbReference type="AlphaFoldDB" id="A0A7X1KS16"/>
<dbReference type="Gene3D" id="1.10.8.60">
    <property type="match status" value="1"/>
</dbReference>
<sequence length="655" mass="71421">MLGKLAVISPSTTLTAVMNQVLEKRGLRVAVVEAAQHQAVLMAQRAIDEGASVLISRGKTASVLREHFQVPIVEVRHTFFDCINAYHKALVVSDRIAFLATSDGYAAILAKARPFMPAVTICPIDPFGSAQSTDAQLDRLQEQGIEVAIGGLSLEQAVKARGLHYIMSDADVDAAFDAIDEALHLLRIEQERLHKRLELQGRYEMIRSILDCVSEGIFSIDSHGVITNMNSVATHYLGSVRCGDNVAGLLAQDYFGRVLDKGEAVRGALINLGRLSLTLSIAPITLGDQVIGAVATLQKQTEIKAIEQKMRRQLARQHVAENTFASIIGSSPALAKAKRLAQTFAAVDSTVMIEGETGTGKELFAQGIHNASKRRHGPFVAINCAAFAPGVLESELFGYVKGAFTGALTEGKAGVFELAHTGTIFLDEISETSAEIQLKLLRTLQERKVVRIGDDKVTPVDIRIITASNKRLPQLVAQGLFREDFFYRICVLKLQLPALRERRQDIPELVAHLLASFGMPAAAPGAALLARLSEHEWPGNIRQLGNIVERLAVMGQGREMTGAWVEEALEDLPSPAQPLPQAPPTLNRSERQVLLEALHSVRGNREQAARLLQISTTTLWRRMKKYQDLDPDAFAVTRLCGSQDASAERQVAALE</sequence>
<evidence type="ECO:0000259" key="7">
    <source>
        <dbReference type="PROSITE" id="PS50112"/>
    </source>
</evidence>
<evidence type="ECO:0000256" key="4">
    <source>
        <dbReference type="ARBA" id="ARBA00023125"/>
    </source>
</evidence>
<dbReference type="InterPro" id="IPR010524">
    <property type="entry name" value="Sig_transdc_resp-reg_PrpR_N"/>
</dbReference>
<evidence type="ECO:0000256" key="3">
    <source>
        <dbReference type="ARBA" id="ARBA00023015"/>
    </source>
</evidence>
<dbReference type="CDD" id="cd00009">
    <property type="entry name" value="AAA"/>
    <property type="match status" value="1"/>
</dbReference>
<keyword evidence="3" id="KW-0805">Transcription regulation</keyword>